<keyword evidence="3" id="KW-1185">Reference proteome</keyword>
<evidence type="ECO:0000313" key="3">
    <source>
        <dbReference type="Proteomes" id="UP000634136"/>
    </source>
</evidence>
<feature type="region of interest" description="Disordered" evidence="1">
    <location>
        <begin position="1"/>
        <end position="44"/>
    </location>
</feature>
<name>A0A834WH31_9FABA</name>
<accession>A0A834WH31</accession>
<proteinExistence type="predicted"/>
<comment type="caution">
    <text evidence="2">The sequence shown here is derived from an EMBL/GenBank/DDBJ whole genome shotgun (WGS) entry which is preliminary data.</text>
</comment>
<dbReference type="EMBL" id="JAAIUW010000007">
    <property type="protein sequence ID" value="KAF7822472.1"/>
    <property type="molecule type" value="Genomic_DNA"/>
</dbReference>
<reference evidence="2" key="1">
    <citation type="submission" date="2020-09" db="EMBL/GenBank/DDBJ databases">
        <title>Genome-Enabled Discovery of Anthraquinone Biosynthesis in Senna tora.</title>
        <authorList>
            <person name="Kang S.-H."/>
            <person name="Pandey R.P."/>
            <person name="Lee C.-M."/>
            <person name="Sim J.-S."/>
            <person name="Jeong J.-T."/>
            <person name="Choi B.-S."/>
            <person name="Jung M."/>
            <person name="Ginzburg D."/>
            <person name="Zhao K."/>
            <person name="Won S.Y."/>
            <person name="Oh T.-J."/>
            <person name="Yu Y."/>
            <person name="Kim N.-H."/>
            <person name="Lee O.R."/>
            <person name="Lee T.-H."/>
            <person name="Bashyal P."/>
            <person name="Kim T.-S."/>
            <person name="Lee W.-H."/>
            <person name="Kawkins C."/>
            <person name="Kim C.-K."/>
            <person name="Kim J.S."/>
            <person name="Ahn B.O."/>
            <person name="Rhee S.Y."/>
            <person name="Sohng J.K."/>
        </authorList>
    </citation>
    <scope>NUCLEOTIDE SEQUENCE</scope>
    <source>
        <tissue evidence="2">Leaf</tissue>
    </source>
</reference>
<protein>
    <submittedName>
        <fullName evidence="2">Uncharacterized protein</fullName>
    </submittedName>
</protein>
<organism evidence="2 3">
    <name type="scientific">Senna tora</name>
    <dbReference type="NCBI Taxonomy" id="362788"/>
    <lineage>
        <taxon>Eukaryota</taxon>
        <taxon>Viridiplantae</taxon>
        <taxon>Streptophyta</taxon>
        <taxon>Embryophyta</taxon>
        <taxon>Tracheophyta</taxon>
        <taxon>Spermatophyta</taxon>
        <taxon>Magnoliopsida</taxon>
        <taxon>eudicotyledons</taxon>
        <taxon>Gunneridae</taxon>
        <taxon>Pentapetalae</taxon>
        <taxon>rosids</taxon>
        <taxon>fabids</taxon>
        <taxon>Fabales</taxon>
        <taxon>Fabaceae</taxon>
        <taxon>Caesalpinioideae</taxon>
        <taxon>Cassia clade</taxon>
        <taxon>Senna</taxon>
    </lineage>
</organism>
<dbReference type="Proteomes" id="UP000634136">
    <property type="component" value="Unassembled WGS sequence"/>
</dbReference>
<gene>
    <name evidence="2" type="ORF">G2W53_020616</name>
</gene>
<evidence type="ECO:0000256" key="1">
    <source>
        <dbReference type="SAM" id="MobiDB-lite"/>
    </source>
</evidence>
<sequence length="44" mass="4901">MVADGESGPGPSLVLPDEAEQADETKERSKRIKKPPNWTKDYVM</sequence>
<evidence type="ECO:0000313" key="2">
    <source>
        <dbReference type="EMBL" id="KAF7822472.1"/>
    </source>
</evidence>
<dbReference type="AlphaFoldDB" id="A0A834WH31"/>